<dbReference type="RefSeq" id="WP_047816551.1">
    <property type="nucleotide sequence ID" value="NZ_LECT01000044.1"/>
</dbReference>
<dbReference type="AlphaFoldDB" id="A0A0J1EAG4"/>
<evidence type="ECO:0000313" key="1">
    <source>
        <dbReference type="EMBL" id="KLU02519.1"/>
    </source>
</evidence>
<evidence type="ECO:0000313" key="2">
    <source>
        <dbReference type="Proteomes" id="UP000036367"/>
    </source>
</evidence>
<sequence>MNTPRRQFLGLAGGLLAGGLSQSNLFGQDPQWTKPVHRVANAALSAQKASPATPVSSAKAALVRGLEMARQSLTRSKTEVNDYTAVLVKRERIGDTIGEHEFMTIKVRNRKEANGRLVQPFSVYLAFAKPTSVKGREVIYVENQNNGNIVAHEGGFKGRFLPTVSIPPTGMLAMRGQRYPMTEIGVENMILKLIERGEKALQFEDVHAELRNGARFQNRQCTLLRLTQPTRRPDAEFHTAEVFMDDELNMPIRYIAHDWPKAGGERGEVIEEYNYLNLKVNVGLTDADFDPYNEAYNFHS</sequence>
<protein>
    <recommendedName>
        <fullName evidence="3">Secreted protein containing DUF1571</fullName>
    </recommendedName>
</protein>
<accession>A0A0J1EAG4</accession>
<dbReference type="Proteomes" id="UP000036367">
    <property type="component" value="Unassembled WGS sequence"/>
</dbReference>
<dbReference type="PATRIC" id="fig|595434.4.peg.5303"/>
<name>A0A0J1EAG4_RHOIS</name>
<dbReference type="Pfam" id="PF07608">
    <property type="entry name" value="DUF1571"/>
    <property type="match status" value="1"/>
</dbReference>
<comment type="caution">
    <text evidence="1">The sequence shown here is derived from an EMBL/GenBank/DDBJ whole genome shotgun (WGS) entry which is preliminary data.</text>
</comment>
<dbReference type="STRING" id="595434.RISK_005585"/>
<reference evidence="1" key="1">
    <citation type="submission" date="2015-05" db="EMBL/GenBank/DDBJ databases">
        <title>Permanent draft genome of Rhodopirellula islandicus K833.</title>
        <authorList>
            <person name="Kizina J."/>
            <person name="Richter M."/>
            <person name="Glockner F.O."/>
            <person name="Harder J."/>
        </authorList>
    </citation>
    <scope>NUCLEOTIDE SEQUENCE [LARGE SCALE GENOMIC DNA]</scope>
    <source>
        <strain evidence="1">K833</strain>
    </source>
</reference>
<evidence type="ECO:0008006" key="3">
    <source>
        <dbReference type="Google" id="ProtNLM"/>
    </source>
</evidence>
<dbReference type="OrthoDB" id="5456309at2"/>
<gene>
    <name evidence="1" type="ORF">RISK_005585</name>
</gene>
<dbReference type="InterPro" id="IPR011465">
    <property type="entry name" value="DUF1571"/>
</dbReference>
<keyword evidence="2" id="KW-1185">Reference proteome</keyword>
<proteinExistence type="predicted"/>
<organism evidence="1 2">
    <name type="scientific">Rhodopirellula islandica</name>
    <dbReference type="NCBI Taxonomy" id="595434"/>
    <lineage>
        <taxon>Bacteria</taxon>
        <taxon>Pseudomonadati</taxon>
        <taxon>Planctomycetota</taxon>
        <taxon>Planctomycetia</taxon>
        <taxon>Pirellulales</taxon>
        <taxon>Pirellulaceae</taxon>
        <taxon>Rhodopirellula</taxon>
    </lineage>
</organism>
<dbReference type="EMBL" id="LECT01000044">
    <property type="protein sequence ID" value="KLU02519.1"/>
    <property type="molecule type" value="Genomic_DNA"/>
</dbReference>